<evidence type="ECO:0008006" key="8">
    <source>
        <dbReference type="Google" id="ProtNLM"/>
    </source>
</evidence>
<dbReference type="OrthoDB" id="2351791at2759"/>
<comment type="subcellular location">
    <subcellularLocation>
        <location evidence="1">Membrane</location>
        <topology evidence="1">Multi-pass membrane protein</topology>
    </subcellularLocation>
</comment>
<keyword evidence="2 5" id="KW-0812">Transmembrane</keyword>
<evidence type="ECO:0000256" key="3">
    <source>
        <dbReference type="ARBA" id="ARBA00022989"/>
    </source>
</evidence>
<protein>
    <recommendedName>
        <fullName evidence="8">Major facilitator superfamily (MFS) profile domain-containing protein</fullName>
    </recommendedName>
</protein>
<dbReference type="AlphaFoldDB" id="A0A2R6NYV4"/>
<sequence>MSKFPHLQKLLKYNSRRVLRLWSDYRVVNSASLHGTPWLEYTWVGVAYMLTQTAFQPLYGKLSDLVGRKSMLWLIISRALAGIGGGGIVSLVWTITSEIVQVQSRAKWSQALSITWSCSAVAGPLLGGVFSGKVSFIPAFKRFPDDPARANGCLKLEMGL</sequence>
<name>A0A2R6NYV4_9APHY</name>
<dbReference type="GO" id="GO:0005886">
    <property type="term" value="C:plasma membrane"/>
    <property type="evidence" value="ECO:0007669"/>
    <property type="project" value="TreeGrafter"/>
</dbReference>
<keyword evidence="7" id="KW-1185">Reference proteome</keyword>
<dbReference type="PANTHER" id="PTHR23501:SF102">
    <property type="entry name" value="DRUG TRANSPORTER, PUTATIVE (AFU_ORTHOLOGUE AFUA_3G08530)-RELATED"/>
    <property type="match status" value="1"/>
</dbReference>
<evidence type="ECO:0000256" key="1">
    <source>
        <dbReference type="ARBA" id="ARBA00004141"/>
    </source>
</evidence>
<comment type="caution">
    <text evidence="6">The sequence shown here is derived from an EMBL/GenBank/DDBJ whole genome shotgun (WGS) entry which is preliminary data.</text>
</comment>
<dbReference type="Gene3D" id="1.20.1250.20">
    <property type="entry name" value="MFS general substrate transporter like domains"/>
    <property type="match status" value="1"/>
</dbReference>
<evidence type="ECO:0000313" key="6">
    <source>
        <dbReference type="EMBL" id="PSR80748.1"/>
    </source>
</evidence>
<evidence type="ECO:0000256" key="4">
    <source>
        <dbReference type="ARBA" id="ARBA00023136"/>
    </source>
</evidence>
<dbReference type="PANTHER" id="PTHR23501">
    <property type="entry name" value="MAJOR FACILITATOR SUPERFAMILY"/>
    <property type="match status" value="1"/>
</dbReference>
<accession>A0A2R6NYV4</accession>
<keyword evidence="4 5" id="KW-0472">Membrane</keyword>
<dbReference type="InterPro" id="IPR036259">
    <property type="entry name" value="MFS_trans_sf"/>
</dbReference>
<keyword evidence="3 5" id="KW-1133">Transmembrane helix</keyword>
<dbReference type="SUPFAM" id="SSF103473">
    <property type="entry name" value="MFS general substrate transporter"/>
    <property type="match status" value="1"/>
</dbReference>
<dbReference type="Gene3D" id="1.20.1720.10">
    <property type="entry name" value="Multidrug resistance protein D"/>
    <property type="match status" value="1"/>
</dbReference>
<feature type="transmembrane region" description="Helical" evidence="5">
    <location>
        <begin position="113"/>
        <end position="132"/>
    </location>
</feature>
<proteinExistence type="predicted"/>
<evidence type="ECO:0000256" key="5">
    <source>
        <dbReference type="SAM" id="Phobius"/>
    </source>
</evidence>
<dbReference type="STRING" id="98765.A0A2R6NYV4"/>
<dbReference type="PROSITE" id="PS00217">
    <property type="entry name" value="SUGAR_TRANSPORT_2"/>
    <property type="match status" value="1"/>
</dbReference>
<dbReference type="InterPro" id="IPR005829">
    <property type="entry name" value="Sugar_transporter_CS"/>
</dbReference>
<dbReference type="EMBL" id="MLYV02000643">
    <property type="protein sequence ID" value="PSR80748.1"/>
    <property type="molecule type" value="Genomic_DNA"/>
</dbReference>
<organism evidence="6 7">
    <name type="scientific">Hermanssonia centrifuga</name>
    <dbReference type="NCBI Taxonomy" id="98765"/>
    <lineage>
        <taxon>Eukaryota</taxon>
        <taxon>Fungi</taxon>
        <taxon>Dikarya</taxon>
        <taxon>Basidiomycota</taxon>
        <taxon>Agaricomycotina</taxon>
        <taxon>Agaricomycetes</taxon>
        <taxon>Polyporales</taxon>
        <taxon>Meruliaceae</taxon>
        <taxon>Hermanssonia</taxon>
    </lineage>
</organism>
<dbReference type="Proteomes" id="UP000186601">
    <property type="component" value="Unassembled WGS sequence"/>
</dbReference>
<reference evidence="6 7" key="1">
    <citation type="submission" date="2018-02" db="EMBL/GenBank/DDBJ databases">
        <title>Genome sequence of the basidiomycete white-rot fungus Phlebia centrifuga.</title>
        <authorList>
            <person name="Granchi Z."/>
            <person name="Peng M."/>
            <person name="de Vries R.P."/>
            <person name="Hilden K."/>
            <person name="Makela M.R."/>
            <person name="Grigoriev I."/>
            <person name="Riley R."/>
        </authorList>
    </citation>
    <scope>NUCLEOTIDE SEQUENCE [LARGE SCALE GENOMIC DNA]</scope>
    <source>
        <strain evidence="6 7">FBCC195</strain>
    </source>
</reference>
<evidence type="ECO:0000256" key="2">
    <source>
        <dbReference type="ARBA" id="ARBA00022692"/>
    </source>
</evidence>
<feature type="transmembrane region" description="Helical" evidence="5">
    <location>
        <begin position="71"/>
        <end position="93"/>
    </location>
</feature>
<gene>
    <name evidence="6" type="ORF">PHLCEN_2v6664</name>
</gene>
<dbReference type="GO" id="GO:0022857">
    <property type="term" value="F:transmembrane transporter activity"/>
    <property type="evidence" value="ECO:0007669"/>
    <property type="project" value="InterPro"/>
</dbReference>
<evidence type="ECO:0000313" key="7">
    <source>
        <dbReference type="Proteomes" id="UP000186601"/>
    </source>
</evidence>